<evidence type="ECO:0000313" key="4">
    <source>
        <dbReference type="Proteomes" id="UP000018680"/>
    </source>
</evidence>
<dbReference type="HOGENOM" id="CLU_136025_3_1_12"/>
<gene>
    <name evidence="3" type="ORF">L21SP2_0805</name>
</gene>
<evidence type="ECO:0000313" key="3">
    <source>
        <dbReference type="EMBL" id="AHC14227.1"/>
    </source>
</evidence>
<name>V5WEI8_9SPIO</name>
<dbReference type="STRING" id="1307761.L21SP2_0805"/>
<protein>
    <recommendedName>
        <fullName evidence="2">Putative regulatory protein FmdB zinc ribbon domain-containing protein</fullName>
    </recommendedName>
</protein>
<proteinExistence type="predicted"/>
<dbReference type="Proteomes" id="UP000018680">
    <property type="component" value="Chromosome"/>
</dbReference>
<dbReference type="PANTHER" id="PTHR34404">
    <property type="entry name" value="REGULATORY PROTEIN, FMDB FAMILY"/>
    <property type="match status" value="1"/>
</dbReference>
<evidence type="ECO:0000259" key="2">
    <source>
        <dbReference type="SMART" id="SM00834"/>
    </source>
</evidence>
<dbReference type="OrthoDB" id="9813321at2"/>
<dbReference type="AlphaFoldDB" id="V5WEI8"/>
<dbReference type="NCBIfam" id="TIGR02605">
    <property type="entry name" value="CxxC_CxxC_SSSS"/>
    <property type="match status" value="1"/>
</dbReference>
<sequence length="86" mass="9155">MPYYDYECKSCGHEFETFQSMSDAPLQECPECRKESLRRLIGGGSGVIFKGSGFYINDSRNKSGGDQGGGSKNGSSQSSPAASSAK</sequence>
<dbReference type="SMART" id="SM00834">
    <property type="entry name" value="CxxC_CXXC_SSSS"/>
    <property type="match status" value="1"/>
</dbReference>
<dbReference type="KEGG" id="slr:L21SP2_0805"/>
<dbReference type="RefSeq" id="WP_024267158.1">
    <property type="nucleotide sequence ID" value="NC_023035.1"/>
</dbReference>
<accession>V5WEI8</accession>
<dbReference type="EMBL" id="CP006939">
    <property type="protein sequence ID" value="AHC14227.1"/>
    <property type="molecule type" value="Genomic_DNA"/>
</dbReference>
<dbReference type="PANTHER" id="PTHR34404:SF2">
    <property type="entry name" value="CONSERVED SERINE RICH PROTEIN"/>
    <property type="match status" value="1"/>
</dbReference>
<dbReference type="InterPro" id="IPR013429">
    <property type="entry name" value="Regulatory_FmdB_Zinc_ribbon"/>
</dbReference>
<dbReference type="eggNOG" id="COG2331">
    <property type="taxonomic scope" value="Bacteria"/>
</dbReference>
<evidence type="ECO:0000256" key="1">
    <source>
        <dbReference type="SAM" id="MobiDB-lite"/>
    </source>
</evidence>
<organism evidence="3 4">
    <name type="scientific">Salinispira pacifica</name>
    <dbReference type="NCBI Taxonomy" id="1307761"/>
    <lineage>
        <taxon>Bacteria</taxon>
        <taxon>Pseudomonadati</taxon>
        <taxon>Spirochaetota</taxon>
        <taxon>Spirochaetia</taxon>
        <taxon>Spirochaetales</taxon>
        <taxon>Spirochaetaceae</taxon>
        <taxon>Salinispira</taxon>
    </lineage>
</organism>
<keyword evidence="4" id="KW-1185">Reference proteome</keyword>
<feature type="domain" description="Putative regulatory protein FmdB zinc ribbon" evidence="2">
    <location>
        <begin position="1"/>
        <end position="42"/>
    </location>
</feature>
<feature type="region of interest" description="Disordered" evidence="1">
    <location>
        <begin position="59"/>
        <end position="86"/>
    </location>
</feature>
<reference evidence="3 4" key="1">
    <citation type="journal article" date="2015" name="Stand. Genomic Sci.">
        <title>Complete genome sequence and description of Salinispira pacifica gen. nov., sp. nov., a novel spirochaete isolated form a hypersaline microbial mat.</title>
        <authorList>
            <person name="Ben Hania W."/>
            <person name="Joseph M."/>
            <person name="Schumann P."/>
            <person name="Bunk B."/>
            <person name="Fiebig A."/>
            <person name="Sproer C."/>
            <person name="Klenk H.P."/>
            <person name="Fardeau M.L."/>
            <person name="Spring S."/>
        </authorList>
    </citation>
    <scope>NUCLEOTIDE SEQUENCE [LARGE SCALE GENOMIC DNA]</scope>
    <source>
        <strain evidence="3 4">L21-RPul-D2</strain>
    </source>
</reference>
<feature type="compositionally biased region" description="Low complexity" evidence="1">
    <location>
        <begin position="73"/>
        <end position="86"/>
    </location>
</feature>
<dbReference type="Pfam" id="PF09723">
    <property type="entry name" value="Zn_ribbon_8"/>
    <property type="match status" value="1"/>
</dbReference>